<dbReference type="SMART" id="SM00342">
    <property type="entry name" value="HTH_ARAC"/>
    <property type="match status" value="1"/>
</dbReference>
<dbReference type="EMBL" id="FPJE01000007">
    <property type="protein sequence ID" value="SFW43744.1"/>
    <property type="molecule type" value="Genomic_DNA"/>
</dbReference>
<proteinExistence type="predicted"/>
<dbReference type="InterPro" id="IPR018062">
    <property type="entry name" value="HTH_AraC-typ_CS"/>
</dbReference>
<dbReference type="GO" id="GO:0043565">
    <property type="term" value="F:sequence-specific DNA binding"/>
    <property type="evidence" value="ECO:0007669"/>
    <property type="project" value="InterPro"/>
</dbReference>
<dbReference type="PRINTS" id="PR00032">
    <property type="entry name" value="HTHARAC"/>
</dbReference>
<keyword evidence="3" id="KW-0010">Activator</keyword>
<dbReference type="SUPFAM" id="SSF51215">
    <property type="entry name" value="Regulatory protein AraC"/>
    <property type="match status" value="1"/>
</dbReference>
<dbReference type="InterPro" id="IPR050204">
    <property type="entry name" value="AraC_XylS_family_regulators"/>
</dbReference>
<dbReference type="InterPro" id="IPR018060">
    <property type="entry name" value="HTH_AraC"/>
</dbReference>
<reference evidence="6 7" key="1">
    <citation type="submission" date="2016-11" db="EMBL/GenBank/DDBJ databases">
        <authorList>
            <person name="Jaros S."/>
            <person name="Januszkiewicz K."/>
            <person name="Wedrychowicz H."/>
        </authorList>
    </citation>
    <scope>NUCLEOTIDE SEQUENCE [LARGE SCALE GENOMIC DNA]</scope>
    <source>
        <strain evidence="6 7">CGMCC 1.12145</strain>
    </source>
</reference>
<dbReference type="InterPro" id="IPR020449">
    <property type="entry name" value="Tscrpt_reg_AraC-type_HTH"/>
</dbReference>
<keyword evidence="2 6" id="KW-0238">DNA-binding</keyword>
<evidence type="ECO:0000256" key="2">
    <source>
        <dbReference type="ARBA" id="ARBA00023125"/>
    </source>
</evidence>
<name>A0A1K1P7I7_9FLAO</name>
<keyword evidence="7" id="KW-1185">Reference proteome</keyword>
<dbReference type="SUPFAM" id="SSF46689">
    <property type="entry name" value="Homeodomain-like"/>
    <property type="match status" value="2"/>
</dbReference>
<dbReference type="AlphaFoldDB" id="A0A1K1P7I7"/>
<evidence type="ECO:0000256" key="3">
    <source>
        <dbReference type="ARBA" id="ARBA00023159"/>
    </source>
</evidence>
<dbReference type="PROSITE" id="PS00041">
    <property type="entry name" value="HTH_ARAC_FAMILY_1"/>
    <property type="match status" value="1"/>
</dbReference>
<evidence type="ECO:0000259" key="5">
    <source>
        <dbReference type="PROSITE" id="PS01124"/>
    </source>
</evidence>
<evidence type="ECO:0000256" key="4">
    <source>
        <dbReference type="ARBA" id="ARBA00023163"/>
    </source>
</evidence>
<protein>
    <submittedName>
        <fullName evidence="6">AraC-type DNA-binding protein</fullName>
    </submittedName>
</protein>
<feature type="domain" description="HTH araC/xylS-type" evidence="5">
    <location>
        <begin position="153"/>
        <end position="250"/>
    </location>
</feature>
<evidence type="ECO:0000256" key="1">
    <source>
        <dbReference type="ARBA" id="ARBA00023015"/>
    </source>
</evidence>
<dbReference type="InterPro" id="IPR003313">
    <property type="entry name" value="AraC-bd"/>
</dbReference>
<dbReference type="RefSeq" id="WP_072316899.1">
    <property type="nucleotide sequence ID" value="NZ_FPJE01000007.1"/>
</dbReference>
<accession>A0A1K1P7I7</accession>
<dbReference type="Proteomes" id="UP000182248">
    <property type="component" value="Unassembled WGS sequence"/>
</dbReference>
<dbReference type="Pfam" id="PF02311">
    <property type="entry name" value="AraC_binding"/>
    <property type="match status" value="1"/>
</dbReference>
<dbReference type="STRING" id="1150368.SAMN02927921_01678"/>
<keyword evidence="4" id="KW-0804">Transcription</keyword>
<gene>
    <name evidence="6" type="ORF">SAMN02927921_01678</name>
</gene>
<dbReference type="OrthoDB" id="9813413at2"/>
<dbReference type="PANTHER" id="PTHR46796">
    <property type="entry name" value="HTH-TYPE TRANSCRIPTIONAL ACTIVATOR RHAS-RELATED"/>
    <property type="match status" value="1"/>
</dbReference>
<dbReference type="Gene3D" id="1.10.10.60">
    <property type="entry name" value="Homeodomain-like"/>
    <property type="match status" value="2"/>
</dbReference>
<dbReference type="Pfam" id="PF12833">
    <property type="entry name" value="HTH_18"/>
    <property type="match status" value="1"/>
</dbReference>
<dbReference type="PROSITE" id="PS01124">
    <property type="entry name" value="HTH_ARAC_FAMILY_2"/>
    <property type="match status" value="1"/>
</dbReference>
<dbReference type="GO" id="GO:0003700">
    <property type="term" value="F:DNA-binding transcription factor activity"/>
    <property type="evidence" value="ECO:0007669"/>
    <property type="project" value="InterPro"/>
</dbReference>
<keyword evidence="1" id="KW-0805">Transcription regulation</keyword>
<evidence type="ECO:0000313" key="7">
    <source>
        <dbReference type="Proteomes" id="UP000182248"/>
    </source>
</evidence>
<organism evidence="6 7">
    <name type="scientific">Sinomicrobium oceani</name>
    <dbReference type="NCBI Taxonomy" id="1150368"/>
    <lineage>
        <taxon>Bacteria</taxon>
        <taxon>Pseudomonadati</taxon>
        <taxon>Bacteroidota</taxon>
        <taxon>Flavobacteriia</taxon>
        <taxon>Flavobacteriales</taxon>
        <taxon>Flavobacteriaceae</taxon>
        <taxon>Sinomicrobium</taxon>
    </lineage>
</organism>
<dbReference type="InterPro" id="IPR009057">
    <property type="entry name" value="Homeodomain-like_sf"/>
</dbReference>
<evidence type="ECO:0000313" key="6">
    <source>
        <dbReference type="EMBL" id="SFW43744.1"/>
    </source>
</evidence>
<dbReference type="InterPro" id="IPR037923">
    <property type="entry name" value="HTH-like"/>
</dbReference>
<sequence>MNDLEHISIRNQAAAFPEHYHDTFCISLIYSGTETIAMEGKLLYGEAGSITITNPYEVHANPLADTAIKLDFDTIYIPGSRMKTLFGGNNVMFRERSIRDAGVVRHFQELSHTLARTDTARREVCLSRFAASLQPYTWKKDDEYAELTPSGLRETILYIREHLTENLDLDILAHVAHCNKYGFAKKFRASTGMSPMHYVLMKKIFSGKQEITPYTELTQVAYKYGFTDLSHFSRTFKRFIGVSPRTYQKQLSGL</sequence>